<evidence type="ECO:0000256" key="1">
    <source>
        <dbReference type="ARBA" id="ARBA00001622"/>
    </source>
</evidence>
<dbReference type="Gene3D" id="1.20.1050.10">
    <property type="match status" value="1"/>
</dbReference>
<dbReference type="GO" id="GO:0006559">
    <property type="term" value="P:L-phenylalanine catabolic process"/>
    <property type="evidence" value="ECO:0007669"/>
    <property type="project" value="UniProtKB-KW"/>
</dbReference>
<dbReference type="SFLD" id="SFLDG00358">
    <property type="entry name" value="Main_(cytGST)"/>
    <property type="match status" value="1"/>
</dbReference>
<reference evidence="10" key="1">
    <citation type="submission" date="2022-01" db="EMBL/GenBank/DDBJ databases">
        <authorList>
            <person name="King R."/>
        </authorList>
    </citation>
    <scope>NUCLEOTIDE SEQUENCE</scope>
</reference>
<evidence type="ECO:0000256" key="7">
    <source>
        <dbReference type="ARBA" id="ARBA00023232"/>
    </source>
</evidence>
<dbReference type="GO" id="GO:0005739">
    <property type="term" value="C:mitochondrion"/>
    <property type="evidence" value="ECO:0007669"/>
    <property type="project" value="TreeGrafter"/>
</dbReference>
<dbReference type="InterPro" id="IPR034330">
    <property type="entry name" value="GST_Zeta_C"/>
</dbReference>
<dbReference type="InterPro" id="IPR040079">
    <property type="entry name" value="Glutathione_S-Trfase"/>
</dbReference>
<comment type="pathway">
    <text evidence="3">Amino-acid degradation; L-phenylalanine degradation; acetoacetate and fumarate from L-phenylalanine: step 5/6.</text>
</comment>
<evidence type="ECO:0000256" key="4">
    <source>
        <dbReference type="ARBA" id="ARBA00010007"/>
    </source>
</evidence>
<dbReference type="SUPFAM" id="SSF52833">
    <property type="entry name" value="Thioredoxin-like"/>
    <property type="match status" value="1"/>
</dbReference>
<sequence length="218" mass="24890">MAKLLEKPILYGFWASTCTWRVRIALNLKEIPHEIKPVDLSKGAQHSEEYRKFNPMEQVPALVIDGATLVESMSILQYLEETRPQKPLLPKDALKRAKVREICEIVVAGIQPLQNLVVQDRLNEDQKKDWVKFWIERGFTAVEKLLSSSAGKFCVGDEITLADCVLVPQVSKGRDFKVDMEKFPRIERISKELVGHPAFVAAHPKNQPDFPTRTENKE</sequence>
<gene>
    <name evidence="10" type="ORF">PHAECO_LOCUS10001</name>
</gene>
<dbReference type="EMBL" id="OU896712">
    <property type="protein sequence ID" value="CAH1173463.1"/>
    <property type="molecule type" value="Genomic_DNA"/>
</dbReference>
<dbReference type="FunFam" id="1.20.1050.10:FF:000010">
    <property type="entry name" value="Maleylacetoacetate isomerase isoform 1"/>
    <property type="match status" value="1"/>
</dbReference>
<keyword evidence="6" id="KW-0828">Tyrosine catabolism</keyword>
<dbReference type="GO" id="GO:0006572">
    <property type="term" value="P:L-tyrosine catabolic process"/>
    <property type="evidence" value="ECO:0007669"/>
    <property type="project" value="UniProtKB-KW"/>
</dbReference>
<proteinExistence type="inferred from homology"/>
<dbReference type="NCBIfam" id="TIGR01262">
    <property type="entry name" value="maiA"/>
    <property type="match status" value="1"/>
</dbReference>
<evidence type="ECO:0000256" key="3">
    <source>
        <dbReference type="ARBA" id="ARBA00004671"/>
    </source>
</evidence>
<keyword evidence="7" id="KW-0585">Phenylalanine catabolism</keyword>
<name>A0A9P0DNL4_PHACE</name>
<evidence type="ECO:0000259" key="9">
    <source>
        <dbReference type="PROSITE" id="PS50405"/>
    </source>
</evidence>
<dbReference type="CDD" id="cd03191">
    <property type="entry name" value="GST_C_Zeta"/>
    <property type="match status" value="1"/>
</dbReference>
<comment type="cofactor">
    <cofactor evidence="2">
        <name>glutathione</name>
        <dbReference type="ChEBI" id="CHEBI:57925"/>
    </cofactor>
</comment>
<dbReference type="PROSITE" id="PS50404">
    <property type="entry name" value="GST_NTER"/>
    <property type="match status" value="1"/>
</dbReference>
<comment type="similarity">
    <text evidence="4">Belongs to the GST superfamily. Zeta family.</text>
</comment>
<dbReference type="GO" id="GO:0016034">
    <property type="term" value="F:maleylacetoacetate isomerase activity"/>
    <property type="evidence" value="ECO:0007669"/>
    <property type="project" value="UniProtKB-EC"/>
</dbReference>
<dbReference type="InterPro" id="IPR010987">
    <property type="entry name" value="Glutathione-S-Trfase_C-like"/>
</dbReference>
<protein>
    <recommendedName>
        <fullName evidence="5">maleylacetoacetate isomerase</fullName>
        <ecNumber evidence="5">5.2.1.2</ecNumber>
    </recommendedName>
</protein>
<accession>A0A9P0DNL4</accession>
<dbReference type="PANTHER" id="PTHR42673:SF4">
    <property type="entry name" value="MALEYLACETOACETATE ISOMERASE"/>
    <property type="match status" value="1"/>
</dbReference>
<dbReference type="Pfam" id="PF14497">
    <property type="entry name" value="GST_C_3"/>
    <property type="match status" value="1"/>
</dbReference>
<dbReference type="Gene3D" id="3.40.30.10">
    <property type="entry name" value="Glutaredoxin"/>
    <property type="match status" value="1"/>
</dbReference>
<dbReference type="InterPro" id="IPR036249">
    <property type="entry name" value="Thioredoxin-like_sf"/>
</dbReference>
<comment type="catalytic activity">
    <reaction evidence="1">
        <text>4-maleylacetoacetate = 4-fumarylacetoacetate</text>
        <dbReference type="Rhea" id="RHEA:14817"/>
        <dbReference type="ChEBI" id="CHEBI:17105"/>
        <dbReference type="ChEBI" id="CHEBI:18034"/>
        <dbReference type="EC" id="5.2.1.2"/>
    </reaction>
</comment>
<dbReference type="GO" id="GO:0006749">
    <property type="term" value="P:glutathione metabolic process"/>
    <property type="evidence" value="ECO:0007669"/>
    <property type="project" value="TreeGrafter"/>
</dbReference>
<dbReference type="Proteomes" id="UP001153737">
    <property type="component" value="Chromosome 6"/>
</dbReference>
<dbReference type="InterPro" id="IPR004045">
    <property type="entry name" value="Glutathione_S-Trfase_N"/>
</dbReference>
<dbReference type="InterPro" id="IPR034333">
    <property type="entry name" value="GST_Zeta_N"/>
</dbReference>
<dbReference type="InterPro" id="IPR036282">
    <property type="entry name" value="Glutathione-S-Trfase_C_sf"/>
</dbReference>
<dbReference type="OrthoDB" id="202840at2759"/>
<feature type="domain" description="GST N-terminal" evidence="8">
    <location>
        <begin position="6"/>
        <end position="87"/>
    </location>
</feature>
<evidence type="ECO:0000313" key="10">
    <source>
        <dbReference type="EMBL" id="CAH1173463.1"/>
    </source>
</evidence>
<evidence type="ECO:0000313" key="11">
    <source>
        <dbReference type="Proteomes" id="UP001153737"/>
    </source>
</evidence>
<dbReference type="CDD" id="cd03042">
    <property type="entry name" value="GST_N_Zeta"/>
    <property type="match status" value="1"/>
</dbReference>
<dbReference type="Pfam" id="PF13409">
    <property type="entry name" value="GST_N_2"/>
    <property type="match status" value="1"/>
</dbReference>
<dbReference type="SUPFAM" id="SSF47616">
    <property type="entry name" value="GST C-terminal domain-like"/>
    <property type="match status" value="1"/>
</dbReference>
<reference evidence="10" key="2">
    <citation type="submission" date="2022-10" db="EMBL/GenBank/DDBJ databases">
        <authorList>
            <consortium name="ENA_rothamsted_submissions"/>
            <consortium name="culmorum"/>
            <person name="King R."/>
        </authorList>
    </citation>
    <scope>NUCLEOTIDE SEQUENCE</scope>
</reference>
<organism evidence="10 11">
    <name type="scientific">Phaedon cochleariae</name>
    <name type="common">Mustard beetle</name>
    <dbReference type="NCBI Taxonomy" id="80249"/>
    <lineage>
        <taxon>Eukaryota</taxon>
        <taxon>Metazoa</taxon>
        <taxon>Ecdysozoa</taxon>
        <taxon>Arthropoda</taxon>
        <taxon>Hexapoda</taxon>
        <taxon>Insecta</taxon>
        <taxon>Pterygota</taxon>
        <taxon>Neoptera</taxon>
        <taxon>Endopterygota</taxon>
        <taxon>Coleoptera</taxon>
        <taxon>Polyphaga</taxon>
        <taxon>Cucujiformia</taxon>
        <taxon>Chrysomeloidea</taxon>
        <taxon>Chrysomelidae</taxon>
        <taxon>Chrysomelinae</taxon>
        <taxon>Chrysomelini</taxon>
        <taxon>Phaedon</taxon>
    </lineage>
</organism>
<evidence type="ECO:0000259" key="8">
    <source>
        <dbReference type="PROSITE" id="PS50404"/>
    </source>
</evidence>
<dbReference type="InterPro" id="IPR005955">
    <property type="entry name" value="GST_Zeta"/>
</dbReference>
<keyword evidence="11" id="KW-1185">Reference proteome</keyword>
<evidence type="ECO:0000256" key="5">
    <source>
        <dbReference type="ARBA" id="ARBA00013199"/>
    </source>
</evidence>
<feature type="domain" description="GST C-terminal" evidence="9">
    <location>
        <begin position="92"/>
        <end position="212"/>
    </location>
</feature>
<dbReference type="GO" id="GO:0004364">
    <property type="term" value="F:glutathione transferase activity"/>
    <property type="evidence" value="ECO:0007669"/>
    <property type="project" value="TreeGrafter"/>
</dbReference>
<evidence type="ECO:0000256" key="2">
    <source>
        <dbReference type="ARBA" id="ARBA00001955"/>
    </source>
</evidence>
<evidence type="ECO:0000256" key="6">
    <source>
        <dbReference type="ARBA" id="ARBA00022878"/>
    </source>
</evidence>
<dbReference type="PROSITE" id="PS50405">
    <property type="entry name" value="GST_CTER"/>
    <property type="match status" value="1"/>
</dbReference>
<dbReference type="PANTHER" id="PTHR42673">
    <property type="entry name" value="MALEYLACETOACETATE ISOMERASE"/>
    <property type="match status" value="1"/>
</dbReference>
<dbReference type="AlphaFoldDB" id="A0A9P0DNL4"/>
<dbReference type="InterPro" id="IPR004046">
    <property type="entry name" value="GST_C"/>
</dbReference>
<dbReference type="EC" id="5.2.1.2" evidence="5"/>
<dbReference type="SFLD" id="SFLDS00019">
    <property type="entry name" value="Glutathione_Transferase_(cytos"/>
    <property type="match status" value="1"/>
</dbReference>